<dbReference type="Pfam" id="PF09365">
    <property type="entry name" value="DUF2461"/>
    <property type="match status" value="1"/>
</dbReference>
<organism evidence="1 2">
    <name type="scientific">Candidatus Avichristensenella intestinipullorum</name>
    <dbReference type="NCBI Taxonomy" id="2840693"/>
    <lineage>
        <taxon>Bacteria</taxon>
        <taxon>Bacillati</taxon>
        <taxon>Bacillota</taxon>
        <taxon>Clostridia</taxon>
        <taxon>Candidatus Avichristensenella</taxon>
    </lineage>
</organism>
<evidence type="ECO:0000313" key="2">
    <source>
        <dbReference type="Proteomes" id="UP000886819"/>
    </source>
</evidence>
<evidence type="ECO:0000313" key="1">
    <source>
        <dbReference type="EMBL" id="HIQ62656.1"/>
    </source>
</evidence>
<dbReference type="PIRSF" id="PIRSF028451">
    <property type="entry name" value="UCP028451"/>
    <property type="match status" value="1"/>
</dbReference>
<reference evidence="1" key="2">
    <citation type="journal article" date="2021" name="PeerJ">
        <title>Extensive microbial diversity within the chicken gut microbiome revealed by metagenomics and culture.</title>
        <authorList>
            <person name="Gilroy R."/>
            <person name="Ravi A."/>
            <person name="Getino M."/>
            <person name="Pursley I."/>
            <person name="Horton D.L."/>
            <person name="Alikhan N.F."/>
            <person name="Baker D."/>
            <person name="Gharbi K."/>
            <person name="Hall N."/>
            <person name="Watson M."/>
            <person name="Adriaenssens E.M."/>
            <person name="Foster-Nyarko E."/>
            <person name="Jarju S."/>
            <person name="Secka A."/>
            <person name="Antonio M."/>
            <person name="Oren A."/>
            <person name="Chaudhuri R.R."/>
            <person name="La Ragione R."/>
            <person name="Hildebrand F."/>
            <person name="Pallen M.J."/>
        </authorList>
    </citation>
    <scope>NUCLEOTIDE SEQUENCE</scope>
    <source>
        <strain evidence="1">ChiHile30-977</strain>
    </source>
</reference>
<name>A0A9D0YWG3_9FIRM</name>
<sequence>MLAFFAALRFNNNRAFFEENRAIYERFVRRPLLELAEALAPVVREIDPDVDVRPQRAVSRIYRDLRFRRDKTPYREYMWIGFRHPGESREETCGFYFDVSADEANWGCGYYHMQAEFMQNLRARIVTQSRRVERIVTDPAFAAEFSLMGPAYQRQHAPPPGLCAPLAKLYRKKTVYAEHHVTDFERLFSPALADDIASGFRTLAPFYALLRECMVRTGKETKL</sequence>
<comment type="caution">
    <text evidence="1">The sequence shown here is derived from an EMBL/GenBank/DDBJ whole genome shotgun (WGS) entry which is preliminary data.</text>
</comment>
<dbReference type="InterPro" id="IPR012808">
    <property type="entry name" value="CHP02453"/>
</dbReference>
<dbReference type="InterPro" id="IPR015996">
    <property type="entry name" value="UCP028451"/>
</dbReference>
<dbReference type="PANTHER" id="PTHR36452">
    <property type="entry name" value="CHROMOSOME 12, WHOLE GENOME SHOTGUN SEQUENCE"/>
    <property type="match status" value="1"/>
</dbReference>
<proteinExistence type="predicted"/>
<dbReference type="AlphaFoldDB" id="A0A9D0YWG3"/>
<dbReference type="Proteomes" id="UP000886819">
    <property type="component" value="Unassembled WGS sequence"/>
</dbReference>
<dbReference type="NCBIfam" id="TIGR02453">
    <property type="entry name" value="TIGR02453 family protein"/>
    <property type="match status" value="1"/>
</dbReference>
<protein>
    <submittedName>
        <fullName evidence="1">DUF2461 domain-containing protein</fullName>
    </submittedName>
</protein>
<reference evidence="1" key="1">
    <citation type="submission" date="2020-10" db="EMBL/GenBank/DDBJ databases">
        <authorList>
            <person name="Gilroy R."/>
        </authorList>
    </citation>
    <scope>NUCLEOTIDE SEQUENCE</scope>
    <source>
        <strain evidence="1">ChiHile30-977</strain>
    </source>
</reference>
<dbReference type="PANTHER" id="PTHR36452:SF1">
    <property type="entry name" value="DUF2461 DOMAIN-CONTAINING PROTEIN"/>
    <property type="match status" value="1"/>
</dbReference>
<dbReference type="EMBL" id="DVFI01000051">
    <property type="protein sequence ID" value="HIQ62656.1"/>
    <property type="molecule type" value="Genomic_DNA"/>
</dbReference>
<gene>
    <name evidence="1" type="ORF">IAA66_03600</name>
</gene>
<accession>A0A9D0YWG3</accession>